<reference evidence="5 6" key="1">
    <citation type="submission" date="2020-08" db="EMBL/GenBank/DDBJ databases">
        <title>Sequencing the genomes of 1000 actinobacteria strains.</title>
        <authorList>
            <person name="Klenk H.-P."/>
        </authorList>
    </citation>
    <scope>NUCLEOTIDE SEQUENCE [LARGE SCALE GENOMIC DNA]</scope>
    <source>
        <strain evidence="5 6">DSM 45582</strain>
    </source>
</reference>
<dbReference type="PROSITE" id="PS01124">
    <property type="entry name" value="HTH_ARAC_FAMILY_2"/>
    <property type="match status" value="1"/>
</dbReference>
<dbReference type="InterPro" id="IPR003313">
    <property type="entry name" value="AraC-bd"/>
</dbReference>
<name>A0A840NMQ8_9PSEU</name>
<organism evidence="5 6">
    <name type="scientific">Saccharopolyspora gloriosae</name>
    <dbReference type="NCBI Taxonomy" id="455344"/>
    <lineage>
        <taxon>Bacteria</taxon>
        <taxon>Bacillati</taxon>
        <taxon>Actinomycetota</taxon>
        <taxon>Actinomycetes</taxon>
        <taxon>Pseudonocardiales</taxon>
        <taxon>Pseudonocardiaceae</taxon>
        <taxon>Saccharopolyspora</taxon>
    </lineage>
</organism>
<keyword evidence="3" id="KW-0804">Transcription</keyword>
<keyword evidence="2 5" id="KW-0238">DNA-binding</keyword>
<dbReference type="InterPro" id="IPR037923">
    <property type="entry name" value="HTH-like"/>
</dbReference>
<evidence type="ECO:0000256" key="2">
    <source>
        <dbReference type="ARBA" id="ARBA00023125"/>
    </source>
</evidence>
<keyword evidence="1" id="KW-0805">Transcription regulation</keyword>
<evidence type="ECO:0000256" key="1">
    <source>
        <dbReference type="ARBA" id="ARBA00023015"/>
    </source>
</evidence>
<dbReference type="InterPro" id="IPR018060">
    <property type="entry name" value="HTH_AraC"/>
</dbReference>
<dbReference type="Proteomes" id="UP000580474">
    <property type="component" value="Unassembled WGS sequence"/>
</dbReference>
<evidence type="ECO:0000259" key="4">
    <source>
        <dbReference type="PROSITE" id="PS01124"/>
    </source>
</evidence>
<sequence length="220" mass="23823">MVMAFNPDETHDGHSAIAEGFTYRIVHIGPEVVAEVLADAAGHAAGALPLFAEPVLHDPLLARAVSDLNRTLLDEESALTRDEALRRTVYAMVRRGSLRAPPIDWEPAVRPIPAGVRAARDYLHAHVAEDFSAQRLAEVAGCSRFALSRAFTAAHGLAPGAYQRQLRLREARRLLGAGAGAAEAAARCGFADQAHLTRWFRRCYGITPGAFRAGRLSARR</sequence>
<accession>A0A840NMQ8</accession>
<dbReference type="GO" id="GO:0003700">
    <property type="term" value="F:DNA-binding transcription factor activity"/>
    <property type="evidence" value="ECO:0007669"/>
    <property type="project" value="InterPro"/>
</dbReference>
<dbReference type="EMBL" id="JACHIV010000001">
    <property type="protein sequence ID" value="MBB5069537.1"/>
    <property type="molecule type" value="Genomic_DNA"/>
</dbReference>
<dbReference type="InterPro" id="IPR009057">
    <property type="entry name" value="Homeodomain-like_sf"/>
</dbReference>
<evidence type="ECO:0000313" key="5">
    <source>
        <dbReference type="EMBL" id="MBB5069537.1"/>
    </source>
</evidence>
<dbReference type="PANTHER" id="PTHR46796">
    <property type="entry name" value="HTH-TYPE TRANSCRIPTIONAL ACTIVATOR RHAS-RELATED"/>
    <property type="match status" value="1"/>
</dbReference>
<evidence type="ECO:0000313" key="6">
    <source>
        <dbReference type="Proteomes" id="UP000580474"/>
    </source>
</evidence>
<protein>
    <submittedName>
        <fullName evidence="5">AraC-like DNA-binding protein</fullName>
    </submittedName>
</protein>
<dbReference type="GO" id="GO:0043565">
    <property type="term" value="F:sequence-specific DNA binding"/>
    <property type="evidence" value="ECO:0007669"/>
    <property type="project" value="InterPro"/>
</dbReference>
<dbReference type="SUPFAM" id="SSF51215">
    <property type="entry name" value="Regulatory protein AraC"/>
    <property type="match status" value="1"/>
</dbReference>
<dbReference type="RefSeq" id="WP_221315807.1">
    <property type="nucleotide sequence ID" value="NZ_JACHIV010000001.1"/>
</dbReference>
<evidence type="ECO:0000256" key="3">
    <source>
        <dbReference type="ARBA" id="ARBA00023163"/>
    </source>
</evidence>
<gene>
    <name evidence="5" type="ORF">BJ969_002625</name>
</gene>
<proteinExistence type="predicted"/>
<dbReference type="Pfam" id="PF12833">
    <property type="entry name" value="HTH_18"/>
    <property type="match status" value="1"/>
</dbReference>
<keyword evidence="6" id="KW-1185">Reference proteome</keyword>
<dbReference type="InterPro" id="IPR050204">
    <property type="entry name" value="AraC_XylS_family_regulators"/>
</dbReference>
<dbReference type="SUPFAM" id="SSF46689">
    <property type="entry name" value="Homeodomain-like"/>
    <property type="match status" value="2"/>
</dbReference>
<comment type="caution">
    <text evidence="5">The sequence shown here is derived from an EMBL/GenBank/DDBJ whole genome shotgun (WGS) entry which is preliminary data.</text>
</comment>
<dbReference type="Gene3D" id="1.10.10.60">
    <property type="entry name" value="Homeodomain-like"/>
    <property type="match status" value="1"/>
</dbReference>
<dbReference type="Pfam" id="PF02311">
    <property type="entry name" value="AraC_binding"/>
    <property type="match status" value="1"/>
</dbReference>
<dbReference type="PANTHER" id="PTHR46796:SF2">
    <property type="entry name" value="TRANSCRIPTIONAL REGULATORY PROTEIN"/>
    <property type="match status" value="1"/>
</dbReference>
<dbReference type="SMART" id="SM00342">
    <property type="entry name" value="HTH_ARAC"/>
    <property type="match status" value="1"/>
</dbReference>
<dbReference type="AlphaFoldDB" id="A0A840NMQ8"/>
<feature type="domain" description="HTH araC/xylS-type" evidence="4">
    <location>
        <begin position="117"/>
        <end position="214"/>
    </location>
</feature>